<name>A0A5A7P8X4_STRAF</name>
<dbReference type="OrthoDB" id="687730at2759"/>
<dbReference type="InterPro" id="IPR051266">
    <property type="entry name" value="CLCR"/>
</dbReference>
<feature type="domain" description="VWFA" evidence="1">
    <location>
        <begin position="105"/>
        <end position="214"/>
    </location>
</feature>
<evidence type="ECO:0000259" key="1">
    <source>
        <dbReference type="PROSITE" id="PS50234"/>
    </source>
</evidence>
<evidence type="ECO:0000313" key="3">
    <source>
        <dbReference type="Proteomes" id="UP000325081"/>
    </source>
</evidence>
<dbReference type="Proteomes" id="UP000325081">
    <property type="component" value="Unassembled WGS sequence"/>
</dbReference>
<dbReference type="PANTHER" id="PTHR10579:SF43">
    <property type="entry name" value="ZINC FINGER (C3HC4-TYPE RING FINGER) FAMILY PROTEIN"/>
    <property type="match status" value="1"/>
</dbReference>
<dbReference type="InterPro" id="IPR036465">
    <property type="entry name" value="vWFA_dom_sf"/>
</dbReference>
<dbReference type="Pfam" id="PF14624">
    <property type="entry name" value="Vwaint"/>
    <property type="match status" value="1"/>
</dbReference>
<dbReference type="SUPFAM" id="SSF53300">
    <property type="entry name" value="vWA-like"/>
    <property type="match status" value="1"/>
</dbReference>
<dbReference type="SMART" id="SM00327">
    <property type="entry name" value="VWA"/>
    <property type="match status" value="1"/>
</dbReference>
<dbReference type="EMBL" id="BKCP01003335">
    <property type="protein sequence ID" value="GER28938.1"/>
    <property type="molecule type" value="Genomic_DNA"/>
</dbReference>
<protein>
    <submittedName>
        <fullName evidence="2">Zinc finger C3HC4-type RING finger family protein</fullName>
    </submittedName>
</protein>
<dbReference type="PANTHER" id="PTHR10579">
    <property type="entry name" value="CALCIUM-ACTIVATED CHLORIDE CHANNEL REGULATOR"/>
    <property type="match status" value="1"/>
</dbReference>
<dbReference type="AlphaFoldDB" id="A0A5A7P8X4"/>
<dbReference type="Pfam" id="PF13519">
    <property type="entry name" value="VWA_2"/>
    <property type="match status" value="1"/>
</dbReference>
<dbReference type="InterPro" id="IPR032838">
    <property type="entry name" value="Vwaint_dom"/>
</dbReference>
<dbReference type="InterPro" id="IPR002035">
    <property type="entry name" value="VWF_A"/>
</dbReference>
<keyword evidence="3" id="KW-1185">Reference proteome</keyword>
<dbReference type="PROSITE" id="PS50234">
    <property type="entry name" value="VWFA"/>
    <property type="match status" value="1"/>
</dbReference>
<organism evidence="2 3">
    <name type="scientific">Striga asiatica</name>
    <name type="common">Asiatic witchweed</name>
    <name type="synonym">Buchnera asiatica</name>
    <dbReference type="NCBI Taxonomy" id="4170"/>
    <lineage>
        <taxon>Eukaryota</taxon>
        <taxon>Viridiplantae</taxon>
        <taxon>Streptophyta</taxon>
        <taxon>Embryophyta</taxon>
        <taxon>Tracheophyta</taxon>
        <taxon>Spermatophyta</taxon>
        <taxon>Magnoliopsida</taxon>
        <taxon>eudicotyledons</taxon>
        <taxon>Gunneridae</taxon>
        <taxon>Pentapetalae</taxon>
        <taxon>asterids</taxon>
        <taxon>lamiids</taxon>
        <taxon>Lamiales</taxon>
        <taxon>Orobanchaceae</taxon>
        <taxon>Buchnereae</taxon>
        <taxon>Striga</taxon>
    </lineage>
</organism>
<dbReference type="Gene3D" id="3.40.50.410">
    <property type="entry name" value="von Willebrand factor, type A domain"/>
    <property type="match status" value="1"/>
</dbReference>
<sequence length="453" mass="49519">MKTIGGPKQAMNRSLKSQIMRPSKKIKKQIKCGVQVPQIKFSDDESLPVVAISRQISNPILPNLILRAIPEQDAVPASNSKPNFAVLIELKAPPLPHQETRSPIDLVMVLDVSSSMFGPKLDLVKRAAGFVVDNLGPSDRLSLVSFSSSAHRVLPLLRMTNAGRAKAKRAVNSLKAHGGTNIPDGLKTGLRVLEERSHRNPVASIMFLSDGQNTCFPFMGQPFMGQPIMGQPIMGQSEVSGLESSRGSINVGDLYADEEKDFLIDISVPVCSENENDGRRRRTPLLDVTCSYKDVGSNERVEMESAEIRRPSFLLACDVKVKIEVDRQRNRLNAAEGLAEAQLAAEKGNLEGARAILSSVRLNVSGSAAGQAGDRLAVQLADEMRETEEKMGCKRKYEEAGRAYALSSMSAHANQRASTRLRANYAYVTPNMANMVSKCHQVIKMEGVKKKEN</sequence>
<reference evidence="3" key="1">
    <citation type="journal article" date="2019" name="Curr. Biol.">
        <title>Genome Sequence of Striga asiatica Provides Insight into the Evolution of Plant Parasitism.</title>
        <authorList>
            <person name="Yoshida S."/>
            <person name="Kim S."/>
            <person name="Wafula E.K."/>
            <person name="Tanskanen J."/>
            <person name="Kim Y.M."/>
            <person name="Honaas L."/>
            <person name="Yang Z."/>
            <person name="Spallek T."/>
            <person name="Conn C.E."/>
            <person name="Ichihashi Y."/>
            <person name="Cheong K."/>
            <person name="Cui S."/>
            <person name="Der J.P."/>
            <person name="Gundlach H."/>
            <person name="Jiao Y."/>
            <person name="Hori C."/>
            <person name="Ishida J.K."/>
            <person name="Kasahara H."/>
            <person name="Kiba T."/>
            <person name="Kim M.S."/>
            <person name="Koo N."/>
            <person name="Laohavisit A."/>
            <person name="Lee Y.H."/>
            <person name="Lumba S."/>
            <person name="McCourt P."/>
            <person name="Mortimer J.C."/>
            <person name="Mutuku J.M."/>
            <person name="Nomura T."/>
            <person name="Sasaki-Sekimoto Y."/>
            <person name="Seto Y."/>
            <person name="Wang Y."/>
            <person name="Wakatake T."/>
            <person name="Sakakibara H."/>
            <person name="Demura T."/>
            <person name="Yamaguchi S."/>
            <person name="Yoneyama K."/>
            <person name="Manabe R.I."/>
            <person name="Nelson D.C."/>
            <person name="Schulman A.H."/>
            <person name="Timko M.P."/>
            <person name="dePamphilis C.W."/>
            <person name="Choi D."/>
            <person name="Shirasu K."/>
        </authorList>
    </citation>
    <scope>NUCLEOTIDE SEQUENCE [LARGE SCALE GENOMIC DNA]</scope>
    <source>
        <strain evidence="3">cv. UVA1</strain>
    </source>
</reference>
<comment type="caution">
    <text evidence="2">The sequence shown here is derived from an EMBL/GenBank/DDBJ whole genome shotgun (WGS) entry which is preliminary data.</text>
</comment>
<accession>A0A5A7P8X4</accession>
<evidence type="ECO:0000313" key="2">
    <source>
        <dbReference type="EMBL" id="GER28938.1"/>
    </source>
</evidence>
<proteinExistence type="predicted"/>
<gene>
    <name evidence="2" type="ORF">STAS_04764</name>
</gene>